<feature type="domain" description="LRRNT" evidence="13">
    <location>
        <begin position="50"/>
        <end position="84"/>
    </location>
</feature>
<gene>
    <name evidence="15" type="ORF">UPYG_G00182790</name>
</gene>
<evidence type="ECO:0000256" key="8">
    <source>
        <dbReference type="ARBA" id="ARBA00023084"/>
    </source>
</evidence>
<evidence type="ECO:0000256" key="11">
    <source>
        <dbReference type="SAM" id="Phobius"/>
    </source>
</evidence>
<feature type="transmembrane region" description="Helical" evidence="11">
    <location>
        <begin position="176"/>
        <end position="200"/>
    </location>
</feature>
<dbReference type="EMBL" id="JAGEUA010000005">
    <property type="protein sequence ID" value="KAL0979251.1"/>
    <property type="molecule type" value="Genomic_DNA"/>
</dbReference>
<feature type="chain" id="PRO_5044758849" description="Glycoprotein Ib platelet subunit beta" evidence="12">
    <location>
        <begin position="48"/>
        <end position="237"/>
    </location>
</feature>
<dbReference type="PANTHER" id="PTHR22650:SF7">
    <property type="entry name" value="PLATELET GLYCOPROTEIN IB BETA CHAIN"/>
    <property type="match status" value="1"/>
</dbReference>
<evidence type="ECO:0000256" key="6">
    <source>
        <dbReference type="ARBA" id="ARBA00022889"/>
    </source>
</evidence>
<evidence type="ECO:0000313" key="15">
    <source>
        <dbReference type="EMBL" id="KAL0979251.1"/>
    </source>
</evidence>
<dbReference type="AlphaFoldDB" id="A0ABD0WSG7"/>
<evidence type="ECO:0000256" key="12">
    <source>
        <dbReference type="SAM" id="SignalP"/>
    </source>
</evidence>
<keyword evidence="3 11" id="KW-0812">Transmembrane</keyword>
<keyword evidence="16" id="KW-1185">Reference proteome</keyword>
<dbReference type="GO" id="GO:0007155">
    <property type="term" value="P:cell adhesion"/>
    <property type="evidence" value="ECO:0007669"/>
    <property type="project" value="UniProtKB-KW"/>
</dbReference>
<keyword evidence="10" id="KW-1015">Disulfide bond</keyword>
<keyword evidence="8" id="KW-0094">Blood coagulation</keyword>
<keyword evidence="2" id="KW-0433">Leucine-rich repeat</keyword>
<proteinExistence type="predicted"/>
<reference evidence="15 16" key="1">
    <citation type="submission" date="2024-06" db="EMBL/GenBank/DDBJ databases">
        <authorList>
            <person name="Pan Q."/>
            <person name="Wen M."/>
            <person name="Jouanno E."/>
            <person name="Zahm M."/>
            <person name="Klopp C."/>
            <person name="Cabau C."/>
            <person name="Louis A."/>
            <person name="Berthelot C."/>
            <person name="Parey E."/>
            <person name="Roest Crollius H."/>
            <person name="Montfort J."/>
            <person name="Robinson-Rechavi M."/>
            <person name="Bouchez O."/>
            <person name="Lampietro C."/>
            <person name="Lopez Roques C."/>
            <person name="Donnadieu C."/>
            <person name="Postlethwait J."/>
            <person name="Bobe J."/>
            <person name="Verreycken H."/>
            <person name="Guiguen Y."/>
        </authorList>
    </citation>
    <scope>NUCLEOTIDE SEQUENCE [LARGE SCALE GENOMIC DNA]</scope>
    <source>
        <strain evidence="15">Up_M1</strain>
        <tissue evidence="15">Testis</tissue>
    </source>
</reference>
<feature type="signal peptide" evidence="12">
    <location>
        <begin position="1"/>
        <end position="47"/>
    </location>
</feature>
<evidence type="ECO:0000256" key="7">
    <source>
        <dbReference type="ARBA" id="ARBA00022989"/>
    </source>
</evidence>
<evidence type="ECO:0000256" key="1">
    <source>
        <dbReference type="ARBA" id="ARBA00004479"/>
    </source>
</evidence>
<evidence type="ECO:0000313" key="16">
    <source>
        <dbReference type="Proteomes" id="UP001557470"/>
    </source>
</evidence>
<keyword evidence="5 12" id="KW-0732">Signal</keyword>
<dbReference type="SMART" id="SM00013">
    <property type="entry name" value="LRRNT"/>
    <property type="match status" value="1"/>
</dbReference>
<dbReference type="GO" id="GO:0007596">
    <property type="term" value="P:blood coagulation"/>
    <property type="evidence" value="ECO:0007669"/>
    <property type="project" value="UniProtKB-KW"/>
</dbReference>
<dbReference type="InterPro" id="IPR032675">
    <property type="entry name" value="LRR_dom_sf"/>
</dbReference>
<dbReference type="Proteomes" id="UP001557470">
    <property type="component" value="Unassembled WGS sequence"/>
</dbReference>
<keyword evidence="7 11" id="KW-1133">Transmembrane helix</keyword>
<keyword evidence="4" id="KW-0356">Hemostasis</keyword>
<dbReference type="InterPro" id="IPR000483">
    <property type="entry name" value="Cys-rich_flank_reg_C"/>
</dbReference>
<dbReference type="Gene3D" id="3.80.10.10">
    <property type="entry name" value="Ribonuclease Inhibitor"/>
    <property type="match status" value="1"/>
</dbReference>
<evidence type="ECO:0000259" key="14">
    <source>
        <dbReference type="SMART" id="SM00082"/>
    </source>
</evidence>
<dbReference type="InterPro" id="IPR000372">
    <property type="entry name" value="LRRNT"/>
</dbReference>
<evidence type="ECO:0000256" key="3">
    <source>
        <dbReference type="ARBA" id="ARBA00022692"/>
    </source>
</evidence>
<keyword evidence="6" id="KW-0130">Cell adhesion</keyword>
<dbReference type="GO" id="GO:0016020">
    <property type="term" value="C:membrane"/>
    <property type="evidence" value="ECO:0007669"/>
    <property type="project" value="UniProtKB-SubCell"/>
</dbReference>
<protein>
    <recommendedName>
        <fullName evidence="17">Glycoprotein Ib platelet subunit beta</fullName>
    </recommendedName>
</protein>
<organism evidence="15 16">
    <name type="scientific">Umbra pygmaea</name>
    <name type="common">Eastern mudminnow</name>
    <dbReference type="NCBI Taxonomy" id="75934"/>
    <lineage>
        <taxon>Eukaryota</taxon>
        <taxon>Metazoa</taxon>
        <taxon>Chordata</taxon>
        <taxon>Craniata</taxon>
        <taxon>Vertebrata</taxon>
        <taxon>Euteleostomi</taxon>
        <taxon>Actinopterygii</taxon>
        <taxon>Neopterygii</taxon>
        <taxon>Teleostei</taxon>
        <taxon>Protacanthopterygii</taxon>
        <taxon>Esociformes</taxon>
        <taxon>Umbridae</taxon>
        <taxon>Umbra</taxon>
    </lineage>
</organism>
<dbReference type="SUPFAM" id="SSF52058">
    <property type="entry name" value="L domain-like"/>
    <property type="match status" value="1"/>
</dbReference>
<sequence length="237" mass="26347">MQTLPTNIDQPATNTRNTEAMLRHFLSCLTPHLRLLILLMIPNRVQASSGCPLSCFCHGSQVDCSGRVLSTSSLPSSFPPGTTDLRLHDNRLTTLPNGLLDSLSSLHSVSLHGNPWACDCGVLYLRAWLLRQPADFIGHRNITCSFPPSLQGRLVAYLAEEEVLESCHYWYCDLALASQVCLFVFVAVQAGLLVAVVVFLRRFERLSREAQRTTEESFAGGEGNMYEEYEPLKDSCL</sequence>
<evidence type="ECO:0000259" key="13">
    <source>
        <dbReference type="SMART" id="SM00013"/>
    </source>
</evidence>
<evidence type="ECO:0000256" key="9">
    <source>
        <dbReference type="ARBA" id="ARBA00023136"/>
    </source>
</evidence>
<evidence type="ECO:0000256" key="2">
    <source>
        <dbReference type="ARBA" id="ARBA00022614"/>
    </source>
</evidence>
<keyword evidence="9 11" id="KW-0472">Membrane</keyword>
<evidence type="ECO:0000256" key="4">
    <source>
        <dbReference type="ARBA" id="ARBA00022696"/>
    </source>
</evidence>
<feature type="domain" description="LRRCT" evidence="14">
    <location>
        <begin position="114"/>
        <end position="168"/>
    </location>
</feature>
<dbReference type="SMART" id="SM00082">
    <property type="entry name" value="LRRCT"/>
    <property type="match status" value="1"/>
</dbReference>
<evidence type="ECO:0000256" key="5">
    <source>
        <dbReference type="ARBA" id="ARBA00022729"/>
    </source>
</evidence>
<comment type="caution">
    <text evidence="15">The sequence shown here is derived from an EMBL/GenBank/DDBJ whole genome shotgun (WGS) entry which is preliminary data.</text>
</comment>
<dbReference type="InterPro" id="IPR052313">
    <property type="entry name" value="GPIb-IX-V_Complex"/>
</dbReference>
<evidence type="ECO:0008006" key="17">
    <source>
        <dbReference type="Google" id="ProtNLM"/>
    </source>
</evidence>
<evidence type="ECO:0000256" key="10">
    <source>
        <dbReference type="ARBA" id="ARBA00023157"/>
    </source>
</evidence>
<dbReference type="PANTHER" id="PTHR22650">
    <property type="entry name" value="GLYCOPROTEIN IB BETA"/>
    <property type="match status" value="1"/>
</dbReference>
<accession>A0ABD0WSG7</accession>
<name>A0ABD0WSG7_UMBPY</name>
<comment type="subcellular location">
    <subcellularLocation>
        <location evidence="1">Membrane</location>
        <topology evidence="1">Single-pass type I membrane protein</topology>
    </subcellularLocation>
</comment>